<proteinExistence type="predicted"/>
<evidence type="ECO:0000313" key="2">
    <source>
        <dbReference type="Proteomes" id="UP000305539"/>
    </source>
</evidence>
<reference evidence="1 2" key="1">
    <citation type="submission" date="2019-04" db="EMBL/GenBank/DDBJ databases">
        <title>Trinickia sp. 7GSK02, isolated from subtropical forest soil.</title>
        <authorList>
            <person name="Gao Z.-H."/>
            <person name="Qiu L.-H."/>
        </authorList>
    </citation>
    <scope>NUCLEOTIDE SEQUENCE [LARGE SCALE GENOMIC DNA]</scope>
    <source>
        <strain evidence="1 2">7GSK02</strain>
    </source>
</reference>
<sequence>MTPTVPSPPSSSMPETLLDPAPLGAGYRLDMRRSPARPVHKNGGIAMLTERHDIDATRKNCRSGAGIVPAALQARARHWGIDVPARVWLDVARVLAPEEDSQSGHHGAWEASACSLAALAALRACARTAVQNRLTLIHSHGRSTVDLIEEIAIPLWPHVMAQWSGLAEQQSRRLQHLSRTLRAAALMPDKLSAAGVRSAVDAFDELHRIFASAYRQPRNVAGMPSLFASLQLAWKPTLGSIESEAVIAGMRLLRAGGETAPALIGHLTNLLLEQRELAIELNAQPDAIRSFVARASRHVATPQIMPPLAQVQAEAVLEVLLPNFDCTARAARRMRPESNASEHLVLRLRM</sequence>
<gene>
    <name evidence="1" type="ORF">FAZ69_03085</name>
</gene>
<dbReference type="Gene3D" id="1.10.630.10">
    <property type="entry name" value="Cytochrome P450"/>
    <property type="match status" value="1"/>
</dbReference>
<dbReference type="GO" id="GO:0005506">
    <property type="term" value="F:iron ion binding"/>
    <property type="evidence" value="ECO:0007669"/>
    <property type="project" value="InterPro"/>
</dbReference>
<accession>A0A4U1IGF4</accession>
<dbReference type="GO" id="GO:0016705">
    <property type="term" value="F:oxidoreductase activity, acting on paired donors, with incorporation or reduction of molecular oxygen"/>
    <property type="evidence" value="ECO:0007669"/>
    <property type="project" value="InterPro"/>
</dbReference>
<dbReference type="Proteomes" id="UP000305539">
    <property type="component" value="Unassembled WGS sequence"/>
</dbReference>
<dbReference type="OrthoDB" id="9131104at2"/>
<dbReference type="AlphaFoldDB" id="A0A4U1IGF4"/>
<name>A0A4U1IGF4_9BURK</name>
<evidence type="ECO:0000313" key="1">
    <source>
        <dbReference type="EMBL" id="TKC92665.1"/>
    </source>
</evidence>
<organism evidence="1 2">
    <name type="scientific">Trinickia terrae</name>
    <dbReference type="NCBI Taxonomy" id="2571161"/>
    <lineage>
        <taxon>Bacteria</taxon>
        <taxon>Pseudomonadati</taxon>
        <taxon>Pseudomonadota</taxon>
        <taxon>Betaproteobacteria</taxon>
        <taxon>Burkholderiales</taxon>
        <taxon>Burkholderiaceae</taxon>
        <taxon>Trinickia</taxon>
    </lineage>
</organism>
<dbReference type="GO" id="GO:0004497">
    <property type="term" value="F:monooxygenase activity"/>
    <property type="evidence" value="ECO:0007669"/>
    <property type="project" value="InterPro"/>
</dbReference>
<dbReference type="InterPro" id="IPR036396">
    <property type="entry name" value="Cyt_P450_sf"/>
</dbReference>
<keyword evidence="2" id="KW-1185">Reference proteome</keyword>
<dbReference type="GO" id="GO:0020037">
    <property type="term" value="F:heme binding"/>
    <property type="evidence" value="ECO:0007669"/>
    <property type="project" value="InterPro"/>
</dbReference>
<protein>
    <submittedName>
        <fullName evidence="1">Uncharacterized protein</fullName>
    </submittedName>
</protein>
<dbReference type="EMBL" id="SWJE01000001">
    <property type="protein sequence ID" value="TKC92665.1"/>
    <property type="molecule type" value="Genomic_DNA"/>
</dbReference>
<dbReference type="RefSeq" id="WP_136892448.1">
    <property type="nucleotide sequence ID" value="NZ_SWJE01000001.1"/>
</dbReference>
<comment type="caution">
    <text evidence="1">The sequence shown here is derived from an EMBL/GenBank/DDBJ whole genome shotgun (WGS) entry which is preliminary data.</text>
</comment>